<name>W0SAX4_9PROT</name>
<reference evidence="2 3" key="1">
    <citation type="journal article" date="2014" name="Syst. Appl. Microbiol.">
        <title>Complete genomes of freshwater sulfur oxidizers Sulfuricella denitrificans skB26 and Sulfuritalea hydrogenivorans sk43H: genetic insights into the sulfur oxidation pathway of betaproteobacteria.</title>
        <authorList>
            <person name="Watanabe T."/>
            <person name="Kojima H."/>
            <person name="Fukui M."/>
        </authorList>
    </citation>
    <scope>NUCLEOTIDE SEQUENCE [LARGE SCALE GENOMIC DNA]</scope>
    <source>
        <strain evidence="2">DSM22779</strain>
    </source>
</reference>
<dbReference type="HOGENOM" id="CLU_136851_2_1_4"/>
<evidence type="ECO:0000256" key="1">
    <source>
        <dbReference type="SAM" id="Phobius"/>
    </source>
</evidence>
<dbReference type="Proteomes" id="UP000031637">
    <property type="component" value="Chromosome"/>
</dbReference>
<dbReference type="AlphaFoldDB" id="W0SAX4"/>
<evidence type="ECO:0008006" key="4">
    <source>
        <dbReference type="Google" id="ProtNLM"/>
    </source>
</evidence>
<keyword evidence="1" id="KW-0472">Membrane</keyword>
<feature type="transmembrane region" description="Helical" evidence="1">
    <location>
        <begin position="43"/>
        <end position="70"/>
    </location>
</feature>
<dbReference type="InterPro" id="IPR009937">
    <property type="entry name" value="Phage_holin_3_6"/>
</dbReference>
<sequence length="130" mass="13662">MSNQQGLFASTKGLLGTGVTLIHNRLELLGVELAEERVRLVSLLAYGGAAFLCLSAGLVFLAIFLTVLLWDSNRLLALGVFSALFIGAGIASLMLAMSLARGGSKLFSASLAELRKDRDALASDPAARPQ</sequence>
<organism evidence="2 3">
    <name type="scientific">Sulfuritalea hydrogenivorans sk43H</name>
    <dbReference type="NCBI Taxonomy" id="1223802"/>
    <lineage>
        <taxon>Bacteria</taxon>
        <taxon>Pseudomonadati</taxon>
        <taxon>Pseudomonadota</taxon>
        <taxon>Betaproteobacteria</taxon>
        <taxon>Nitrosomonadales</taxon>
        <taxon>Sterolibacteriaceae</taxon>
        <taxon>Sulfuritalea</taxon>
    </lineage>
</organism>
<dbReference type="EMBL" id="AP012547">
    <property type="protein sequence ID" value="BAO28042.1"/>
    <property type="molecule type" value="Genomic_DNA"/>
</dbReference>
<accession>W0SAX4</accession>
<feature type="transmembrane region" description="Helical" evidence="1">
    <location>
        <begin position="76"/>
        <end position="100"/>
    </location>
</feature>
<dbReference type="KEGG" id="shd:SUTH_00225"/>
<gene>
    <name evidence="2" type="ORF">SUTH_00225</name>
</gene>
<dbReference type="STRING" id="1223802.SUTH_00225"/>
<keyword evidence="3" id="KW-1185">Reference proteome</keyword>
<keyword evidence="1" id="KW-0812">Transmembrane</keyword>
<proteinExistence type="predicted"/>
<evidence type="ECO:0000313" key="3">
    <source>
        <dbReference type="Proteomes" id="UP000031637"/>
    </source>
</evidence>
<dbReference type="Pfam" id="PF07332">
    <property type="entry name" value="Phage_holin_3_6"/>
    <property type="match status" value="1"/>
</dbReference>
<keyword evidence="1" id="KW-1133">Transmembrane helix</keyword>
<protein>
    <recommendedName>
        <fullName evidence="4">Transmembrane protein</fullName>
    </recommendedName>
</protein>
<evidence type="ECO:0000313" key="2">
    <source>
        <dbReference type="EMBL" id="BAO28042.1"/>
    </source>
</evidence>